<reference evidence="1 2" key="1">
    <citation type="submission" date="2019-03" db="EMBL/GenBank/DDBJ databases">
        <title>Single cell metagenomics reveals metabolic interactions within the superorganism composed of flagellate Streblomastix strix and complex community of Bacteroidetes bacteria on its surface.</title>
        <authorList>
            <person name="Treitli S.C."/>
            <person name="Kolisko M."/>
            <person name="Husnik F."/>
            <person name="Keeling P."/>
            <person name="Hampl V."/>
        </authorList>
    </citation>
    <scope>NUCLEOTIDE SEQUENCE [LARGE SCALE GENOMIC DNA]</scope>
    <source>
        <strain evidence="1">ST1C</strain>
    </source>
</reference>
<protein>
    <submittedName>
        <fullName evidence="1">Uncharacterized protein</fullName>
    </submittedName>
</protein>
<gene>
    <name evidence="1" type="ORF">EZS28_025000</name>
</gene>
<proteinExistence type="predicted"/>
<name>A0A5J4VAK2_9EUKA</name>
<organism evidence="1 2">
    <name type="scientific">Streblomastix strix</name>
    <dbReference type="NCBI Taxonomy" id="222440"/>
    <lineage>
        <taxon>Eukaryota</taxon>
        <taxon>Metamonada</taxon>
        <taxon>Preaxostyla</taxon>
        <taxon>Oxymonadida</taxon>
        <taxon>Streblomastigidae</taxon>
        <taxon>Streblomastix</taxon>
    </lineage>
</organism>
<dbReference type="AlphaFoldDB" id="A0A5J4VAK2"/>
<comment type="caution">
    <text evidence="1">The sequence shown here is derived from an EMBL/GenBank/DDBJ whole genome shotgun (WGS) entry which is preliminary data.</text>
</comment>
<evidence type="ECO:0000313" key="1">
    <source>
        <dbReference type="EMBL" id="KAA6379472.1"/>
    </source>
</evidence>
<dbReference type="EMBL" id="SNRW01008473">
    <property type="protein sequence ID" value="KAA6379472.1"/>
    <property type="molecule type" value="Genomic_DNA"/>
</dbReference>
<dbReference type="Proteomes" id="UP000324800">
    <property type="component" value="Unassembled WGS sequence"/>
</dbReference>
<evidence type="ECO:0000313" key="2">
    <source>
        <dbReference type="Proteomes" id="UP000324800"/>
    </source>
</evidence>
<sequence length="378" mass="42594">MQTQTIIAQSFSISKQQFYDQPVTQLTNDGAHYTRAPLGAKGLSTCSCVQTCQISWQIEIPKNTLAIQVNATAQDGTTVDNVRYRQKTNFNATNTGVWATDQIVTMESCAEDTKQHYNTDEHIKFCNIDDGGGFIQTIMSFAKIKSMFVTFVMPQYPTWFFPVLFKNIDLIIDQRHVIPSSYPALTQDVCGQMFDCFVDQDVVSASSDLYHSLVFENQHIDDKNYPYGIEIAETTGQLRPVSNVFYTTTLYNGTKAIKTFYPNKFMLAWKLATDDSFMRGYNSSKIGARTNIQVQIGMTPVNDICIDDAIRPVLIDQNDFKYFTSTRCYPQIKNVKLTPLTHYLCDGVVRIMFDDNPDPQVLSLEVIGEIGGSAIRSG</sequence>
<accession>A0A5J4VAK2</accession>